<reference evidence="1 3" key="1">
    <citation type="journal article" date="2014" name="BMC Genomics">
        <title>Genome sequence of Anopheles sinensis provides insight into genetics basis of mosquito competence for malaria parasites.</title>
        <authorList>
            <person name="Zhou D."/>
            <person name="Zhang D."/>
            <person name="Ding G."/>
            <person name="Shi L."/>
            <person name="Hou Q."/>
            <person name="Ye Y."/>
            <person name="Xu Y."/>
            <person name="Zhou H."/>
            <person name="Xiong C."/>
            <person name="Li S."/>
            <person name="Yu J."/>
            <person name="Hong S."/>
            <person name="Yu X."/>
            <person name="Zou P."/>
            <person name="Chen C."/>
            <person name="Chang X."/>
            <person name="Wang W."/>
            <person name="Lv Y."/>
            <person name="Sun Y."/>
            <person name="Ma L."/>
            <person name="Shen B."/>
            <person name="Zhu C."/>
        </authorList>
    </citation>
    <scope>NUCLEOTIDE SEQUENCE [LARGE SCALE GENOMIC DNA]</scope>
</reference>
<evidence type="ECO:0000313" key="1">
    <source>
        <dbReference type="EMBL" id="KFB35714.1"/>
    </source>
</evidence>
<keyword evidence="1" id="KW-0762">Sugar transport</keyword>
<protein>
    <submittedName>
        <fullName evidence="1 2">ABC-type sugar transport system, periplasmic component</fullName>
    </submittedName>
</protein>
<dbReference type="VEuPathDB" id="VectorBase:ASIC002613"/>
<name>A0A084VCM0_ANOSI</name>
<dbReference type="AlphaFoldDB" id="A0A084VCM0"/>
<keyword evidence="1" id="KW-0813">Transport</keyword>
<reference evidence="2" key="2">
    <citation type="submission" date="2020-05" db="UniProtKB">
        <authorList>
            <consortium name="EnsemblMetazoa"/>
        </authorList>
    </citation>
    <scope>IDENTIFICATION</scope>
</reference>
<sequence length="59" mass="6338">MFYRKPVNVVMAYETAINKPAEACQMQTVGGEAFSVAGIDNFASGRGGFNCEGGEKKME</sequence>
<gene>
    <name evidence="1" type="ORF">ZHAS_00002613</name>
</gene>
<evidence type="ECO:0000313" key="2">
    <source>
        <dbReference type="EnsemblMetazoa" id="ASIC002613-PA"/>
    </source>
</evidence>
<dbReference type="EMBL" id="KE524620">
    <property type="protein sequence ID" value="KFB35714.1"/>
    <property type="molecule type" value="Genomic_DNA"/>
</dbReference>
<keyword evidence="3" id="KW-1185">Reference proteome</keyword>
<organism evidence="1">
    <name type="scientific">Anopheles sinensis</name>
    <name type="common">Mosquito</name>
    <dbReference type="NCBI Taxonomy" id="74873"/>
    <lineage>
        <taxon>Eukaryota</taxon>
        <taxon>Metazoa</taxon>
        <taxon>Ecdysozoa</taxon>
        <taxon>Arthropoda</taxon>
        <taxon>Hexapoda</taxon>
        <taxon>Insecta</taxon>
        <taxon>Pterygota</taxon>
        <taxon>Neoptera</taxon>
        <taxon>Endopterygota</taxon>
        <taxon>Diptera</taxon>
        <taxon>Nematocera</taxon>
        <taxon>Culicoidea</taxon>
        <taxon>Culicidae</taxon>
        <taxon>Anophelinae</taxon>
        <taxon>Anopheles</taxon>
    </lineage>
</organism>
<proteinExistence type="predicted"/>
<dbReference type="Proteomes" id="UP000030765">
    <property type="component" value="Unassembled WGS sequence"/>
</dbReference>
<accession>A0A084VCM0</accession>
<evidence type="ECO:0000313" key="3">
    <source>
        <dbReference type="Proteomes" id="UP000030765"/>
    </source>
</evidence>
<dbReference type="EMBL" id="ATLV01010838">
    <property type="status" value="NOT_ANNOTATED_CDS"/>
    <property type="molecule type" value="Genomic_DNA"/>
</dbReference>
<dbReference type="EnsemblMetazoa" id="ASIC002613-RA">
    <property type="protein sequence ID" value="ASIC002613-PA"/>
    <property type="gene ID" value="ASIC002613"/>
</dbReference>